<name>A0A8S1ATG4_ARCPL</name>
<comment type="caution">
    <text evidence="1">The sequence shown here is derived from an EMBL/GenBank/DDBJ whole genome shotgun (WGS) entry which is preliminary data.</text>
</comment>
<accession>A0A8S1ATG4</accession>
<dbReference type="PANTHER" id="PTHR34222">
    <property type="entry name" value="GAG_PRE-INTEGRS DOMAIN-CONTAINING PROTEIN"/>
    <property type="match status" value="1"/>
</dbReference>
<evidence type="ECO:0008006" key="3">
    <source>
        <dbReference type="Google" id="ProtNLM"/>
    </source>
</evidence>
<dbReference type="AlphaFoldDB" id="A0A8S1ATG4"/>
<protein>
    <recommendedName>
        <fullName evidence="3">Retrovirus-related Pol polyprotein from transposon TNT 1-94</fullName>
    </recommendedName>
</protein>
<organism evidence="1 2">
    <name type="scientific">Arctia plantaginis</name>
    <name type="common">Wood tiger moth</name>
    <name type="synonym">Phalaena plantaginis</name>
    <dbReference type="NCBI Taxonomy" id="874455"/>
    <lineage>
        <taxon>Eukaryota</taxon>
        <taxon>Metazoa</taxon>
        <taxon>Ecdysozoa</taxon>
        <taxon>Arthropoda</taxon>
        <taxon>Hexapoda</taxon>
        <taxon>Insecta</taxon>
        <taxon>Pterygota</taxon>
        <taxon>Neoptera</taxon>
        <taxon>Endopterygota</taxon>
        <taxon>Lepidoptera</taxon>
        <taxon>Glossata</taxon>
        <taxon>Ditrysia</taxon>
        <taxon>Noctuoidea</taxon>
        <taxon>Erebidae</taxon>
        <taxon>Arctiinae</taxon>
        <taxon>Arctia</taxon>
    </lineage>
</organism>
<sequence length="139" mass="15584">MLLVQQLADINRKIDDEEVAEILLSGLPKEYDALVSNLETAFMTGSLSSEIVRAQLLQEELRKTSTTSTLDSAANNTAFISKKKTVICNHCKKQGHTRNKCFKLKRERKKKKEDHSFMASAFLATNNEWFVDSGCSAAL</sequence>
<proteinExistence type="predicted"/>
<evidence type="ECO:0000313" key="1">
    <source>
        <dbReference type="EMBL" id="CAB3248347.1"/>
    </source>
</evidence>
<dbReference type="PANTHER" id="PTHR34222:SF100">
    <property type="entry name" value="CCHC-TYPE DOMAIN-CONTAINING PROTEIN"/>
    <property type="match status" value="1"/>
</dbReference>
<gene>
    <name evidence="1" type="ORF">APLA_LOCUS12339</name>
</gene>
<dbReference type="EMBL" id="CADEBD010000339">
    <property type="protein sequence ID" value="CAB3248347.1"/>
    <property type="molecule type" value="Genomic_DNA"/>
</dbReference>
<dbReference type="OrthoDB" id="8950604at2759"/>
<evidence type="ECO:0000313" key="2">
    <source>
        <dbReference type="Proteomes" id="UP000494256"/>
    </source>
</evidence>
<reference evidence="1 2" key="1">
    <citation type="submission" date="2020-04" db="EMBL/GenBank/DDBJ databases">
        <authorList>
            <person name="Wallbank WR R."/>
            <person name="Pardo Diaz C."/>
            <person name="Kozak K."/>
            <person name="Martin S."/>
            <person name="Jiggins C."/>
            <person name="Moest M."/>
            <person name="Warren A I."/>
            <person name="Byers J.R.P. K."/>
            <person name="Montejo-Kovacevich G."/>
            <person name="Yen C E."/>
        </authorList>
    </citation>
    <scope>NUCLEOTIDE SEQUENCE [LARGE SCALE GENOMIC DNA]</scope>
</reference>
<dbReference type="Pfam" id="PF14223">
    <property type="entry name" value="Retrotran_gag_2"/>
    <property type="match status" value="1"/>
</dbReference>
<dbReference type="Proteomes" id="UP000494256">
    <property type="component" value="Unassembled WGS sequence"/>
</dbReference>